<dbReference type="PANTHER" id="PTHR33786">
    <property type="entry name" value="UBIQUITIN CARBOXYL-TERMINAL HYDROLASE"/>
    <property type="match status" value="1"/>
</dbReference>
<dbReference type="EMBL" id="JABFUD020000005">
    <property type="protein sequence ID" value="KAI5079430.1"/>
    <property type="molecule type" value="Genomic_DNA"/>
</dbReference>
<sequence length="141" mass="15409">MTFLNLLVIFLLLFHQAIFRLAFSSPEKEDTHDYITYKGPKGSAVRLDNGTEVVLYPVVQESKPWMVQEGGGGGGERWRRRRWLSSAFGVCSLCKCCDSTQTVCSLVGCCFSIVCNAPNEPFGLCSLSPSACNCLSCPASP</sequence>
<feature type="domain" description="DUF7866" evidence="2">
    <location>
        <begin position="87"/>
        <end position="138"/>
    </location>
</feature>
<evidence type="ECO:0000313" key="4">
    <source>
        <dbReference type="Proteomes" id="UP000886520"/>
    </source>
</evidence>
<dbReference type="Pfam" id="PF25268">
    <property type="entry name" value="DUF7866"/>
    <property type="match status" value="1"/>
</dbReference>
<keyword evidence="1" id="KW-0732">Signal</keyword>
<gene>
    <name evidence="3" type="ORF">GOP47_0004909</name>
</gene>
<evidence type="ECO:0000313" key="3">
    <source>
        <dbReference type="EMBL" id="KAI5079430.1"/>
    </source>
</evidence>
<name>A0A9D4V4Q4_ADICA</name>
<proteinExistence type="predicted"/>
<feature type="chain" id="PRO_5038571002" description="DUF7866 domain-containing protein" evidence="1">
    <location>
        <begin position="25"/>
        <end position="141"/>
    </location>
</feature>
<protein>
    <recommendedName>
        <fullName evidence="2">DUF7866 domain-containing protein</fullName>
    </recommendedName>
</protein>
<dbReference type="InterPro" id="IPR057188">
    <property type="entry name" value="DUF7866"/>
</dbReference>
<reference evidence="3 4" key="1">
    <citation type="submission" date="2021-01" db="EMBL/GenBank/DDBJ databases">
        <title>Adiantum capillus-veneris genome.</title>
        <authorList>
            <person name="Fang Y."/>
            <person name="Liao Q."/>
        </authorList>
    </citation>
    <scope>NUCLEOTIDE SEQUENCE [LARGE SCALE GENOMIC DNA]</scope>
    <source>
        <strain evidence="3">H3</strain>
        <tissue evidence="3">Leaf</tissue>
    </source>
</reference>
<accession>A0A9D4V4Q4</accession>
<organism evidence="3 4">
    <name type="scientific">Adiantum capillus-veneris</name>
    <name type="common">Maidenhair fern</name>
    <dbReference type="NCBI Taxonomy" id="13818"/>
    <lineage>
        <taxon>Eukaryota</taxon>
        <taxon>Viridiplantae</taxon>
        <taxon>Streptophyta</taxon>
        <taxon>Embryophyta</taxon>
        <taxon>Tracheophyta</taxon>
        <taxon>Polypodiopsida</taxon>
        <taxon>Polypodiidae</taxon>
        <taxon>Polypodiales</taxon>
        <taxon>Pteridineae</taxon>
        <taxon>Pteridaceae</taxon>
        <taxon>Vittarioideae</taxon>
        <taxon>Adiantum</taxon>
    </lineage>
</organism>
<keyword evidence="4" id="KW-1185">Reference proteome</keyword>
<dbReference type="PANTHER" id="PTHR33786:SF5">
    <property type="entry name" value="EXPRESSED PROTEIN"/>
    <property type="match status" value="1"/>
</dbReference>
<comment type="caution">
    <text evidence="3">The sequence shown here is derived from an EMBL/GenBank/DDBJ whole genome shotgun (WGS) entry which is preliminary data.</text>
</comment>
<evidence type="ECO:0000259" key="2">
    <source>
        <dbReference type="Pfam" id="PF25268"/>
    </source>
</evidence>
<evidence type="ECO:0000256" key="1">
    <source>
        <dbReference type="SAM" id="SignalP"/>
    </source>
</evidence>
<dbReference type="OrthoDB" id="768311at2759"/>
<dbReference type="AlphaFoldDB" id="A0A9D4V4Q4"/>
<dbReference type="Proteomes" id="UP000886520">
    <property type="component" value="Chromosome 5"/>
</dbReference>
<feature type="signal peptide" evidence="1">
    <location>
        <begin position="1"/>
        <end position="24"/>
    </location>
</feature>